<dbReference type="InterPro" id="IPR038729">
    <property type="entry name" value="Rad50/SbcC_AAA"/>
</dbReference>
<organism evidence="3 4">
    <name type="scientific">Duganella lactea</name>
    <dbReference type="NCBI Taxonomy" id="2692173"/>
    <lineage>
        <taxon>Bacteria</taxon>
        <taxon>Pseudomonadati</taxon>
        <taxon>Pseudomonadota</taxon>
        <taxon>Betaproteobacteria</taxon>
        <taxon>Burkholderiales</taxon>
        <taxon>Oxalobacteraceae</taxon>
        <taxon>Telluria group</taxon>
        <taxon>Duganella</taxon>
    </lineage>
</organism>
<dbReference type="GO" id="GO:0016887">
    <property type="term" value="F:ATP hydrolysis activity"/>
    <property type="evidence" value="ECO:0007669"/>
    <property type="project" value="InterPro"/>
</dbReference>
<reference evidence="3 4" key="1">
    <citation type="submission" date="2019-12" db="EMBL/GenBank/DDBJ databases">
        <title>Novel species isolated from a subtropical stream in China.</title>
        <authorList>
            <person name="Lu H."/>
        </authorList>
    </citation>
    <scope>NUCLEOTIDE SEQUENCE [LARGE SCALE GENOMIC DNA]</scope>
    <source>
        <strain evidence="3 4">FT50W</strain>
    </source>
</reference>
<dbReference type="GO" id="GO:0006302">
    <property type="term" value="P:double-strand break repair"/>
    <property type="evidence" value="ECO:0007669"/>
    <property type="project" value="InterPro"/>
</dbReference>
<dbReference type="AlphaFoldDB" id="A0A6L8MNB7"/>
<dbReference type="RefSeq" id="WP_161020140.1">
    <property type="nucleotide sequence ID" value="NZ_WWCP01000018.1"/>
</dbReference>
<dbReference type="Pfam" id="PF13476">
    <property type="entry name" value="AAA_23"/>
    <property type="match status" value="1"/>
</dbReference>
<dbReference type="PANTHER" id="PTHR32114:SF2">
    <property type="entry name" value="ABC TRANSPORTER ABCH.3"/>
    <property type="match status" value="1"/>
</dbReference>
<dbReference type="Gene3D" id="3.40.50.300">
    <property type="entry name" value="P-loop containing nucleotide triphosphate hydrolases"/>
    <property type="match status" value="2"/>
</dbReference>
<protein>
    <submittedName>
        <fullName evidence="3">AAA family ATPase</fullName>
    </submittedName>
</protein>
<evidence type="ECO:0000259" key="2">
    <source>
        <dbReference type="Pfam" id="PF13476"/>
    </source>
</evidence>
<evidence type="ECO:0000313" key="3">
    <source>
        <dbReference type="EMBL" id="MYM83356.1"/>
    </source>
</evidence>
<gene>
    <name evidence="3" type="ORF">GTP44_15520</name>
</gene>
<sequence>MSEIFLSGVSIKDFRTFGDFDISIPAGPGLTIVTGANGLGKSNFFDAIEWGLTGNARRFQQYAEKKKVSEDEYLTRAGAPSGAHKVKLTFTDQIDIERGLGLATSQEEIISYLARHGKKKIQDLATYLALTHFLGQASAQRFTSRDEKDQWRTLRGPSGIEQLESVRERIKHRSITLAFTRRNQDEQKAIDDIRNKLAQWENWQVRLSRLKQSLNAAGTLTSEQMEERIATLELEIAGALSEGPKEIQGASIAQRLAQLGSKIRTAISRLHERTDQLDGLSSLVDLFANAKLNADPEHPVLVRARNDVASANVVVRELSERVNAAVSNCDAQSTAMRDVEQHINMLESTRLDITKRDDVAAQIVSLDAQQVHFSEVVLQRRTVLVEAEAEVQKHHDAASTAAALRAEVDRASALAVSHSKLLELDDAVVRALAASASALEAANTAKPALESALKERGVLAEAIDKATVAYADSEAHTTAINAAVAMIASHIAHDDTDCPVCSTPFEVGQLKLLADKAARAESETLARISSEIASLRSKSAQLNSKIEELSGIVNRSSELDVSLKAGQDAASRARLELATELTLDVTADLSAAITSRQQRAVEGLSIAIAQLEALAGSAASASERRRALIEDIENQVARQSQLNAGLNQLRAEEKACSERIVARGMASWTIDAINDRLPEQRSTLEAARIQLGKLNDELLASRSALDNAGQILSVAERALAESDLARKSAQEQLAQLEQRWERAGLDGLPSRVALDGALSATQSETADLRNKQEGLDVLTTSNQLHLMQTELEEVIASMKAEGGEDAIINSELHKVKLESQLKAATEAAEATIEAQRAVNGYARTLKSNVEEYSAQVLAPLNGVISEFNEAMLSTPGQSIQFSTTHRVDTTTFGMSLRRRANLVAGHSTAGSTAPQLTLSEGQLAANGFSILCAASTSYKWSRWRALLLDDPLQHNDIIHTSAFIDVMRNLVELNGYQLIMSTHDKAEGEFIARKFDAAGLPCTRISLTGPSSKGVQFEKPIYNLPAQAIIGRADTLGVLEA</sequence>
<dbReference type="InterPro" id="IPR027417">
    <property type="entry name" value="P-loop_NTPase"/>
</dbReference>
<name>A0A6L8MNB7_9BURK</name>
<feature type="coiled-coil region" evidence="1">
    <location>
        <begin position="719"/>
        <end position="746"/>
    </location>
</feature>
<dbReference type="SUPFAM" id="SSF52540">
    <property type="entry name" value="P-loop containing nucleoside triphosphate hydrolases"/>
    <property type="match status" value="1"/>
</dbReference>
<dbReference type="Proteomes" id="UP000474565">
    <property type="component" value="Unassembled WGS sequence"/>
</dbReference>
<comment type="caution">
    <text evidence="3">The sequence shown here is derived from an EMBL/GenBank/DDBJ whole genome shotgun (WGS) entry which is preliminary data.</text>
</comment>
<evidence type="ECO:0000313" key="4">
    <source>
        <dbReference type="Proteomes" id="UP000474565"/>
    </source>
</evidence>
<dbReference type="PANTHER" id="PTHR32114">
    <property type="entry name" value="ABC TRANSPORTER ABCH.3"/>
    <property type="match status" value="1"/>
</dbReference>
<proteinExistence type="predicted"/>
<accession>A0A6L8MNB7</accession>
<dbReference type="EMBL" id="WWCP01000018">
    <property type="protein sequence ID" value="MYM83356.1"/>
    <property type="molecule type" value="Genomic_DNA"/>
</dbReference>
<evidence type="ECO:0000256" key="1">
    <source>
        <dbReference type="SAM" id="Coils"/>
    </source>
</evidence>
<keyword evidence="1" id="KW-0175">Coiled coil</keyword>
<feature type="domain" description="Rad50/SbcC-type AAA" evidence="2">
    <location>
        <begin position="9"/>
        <end position="199"/>
    </location>
</feature>